<organism evidence="1 2">
    <name type="scientific">Candidatus Azambacteria bacterium RIFCSPHIGHO2_01_FULL_40_24</name>
    <dbReference type="NCBI Taxonomy" id="1797301"/>
    <lineage>
        <taxon>Bacteria</taxon>
        <taxon>Candidatus Azamiibacteriota</taxon>
    </lineage>
</organism>
<accession>A0A1F5B242</accession>
<dbReference type="Proteomes" id="UP000176431">
    <property type="component" value="Unassembled WGS sequence"/>
</dbReference>
<dbReference type="AlphaFoldDB" id="A0A1F5B242"/>
<name>A0A1F5B242_9BACT</name>
<gene>
    <name evidence="1" type="ORF">A2819_03070</name>
</gene>
<protein>
    <submittedName>
        <fullName evidence="1">Uncharacterized protein</fullName>
    </submittedName>
</protein>
<dbReference type="EMBL" id="MEYK01000036">
    <property type="protein sequence ID" value="OGD24691.1"/>
    <property type="molecule type" value="Genomic_DNA"/>
</dbReference>
<evidence type="ECO:0000313" key="2">
    <source>
        <dbReference type="Proteomes" id="UP000176431"/>
    </source>
</evidence>
<comment type="caution">
    <text evidence="1">The sequence shown here is derived from an EMBL/GenBank/DDBJ whole genome shotgun (WGS) entry which is preliminary data.</text>
</comment>
<evidence type="ECO:0000313" key="1">
    <source>
        <dbReference type="EMBL" id="OGD24691.1"/>
    </source>
</evidence>
<reference evidence="1 2" key="1">
    <citation type="journal article" date="2016" name="Nat. Commun.">
        <title>Thousands of microbial genomes shed light on interconnected biogeochemical processes in an aquifer system.</title>
        <authorList>
            <person name="Anantharaman K."/>
            <person name="Brown C.T."/>
            <person name="Hug L.A."/>
            <person name="Sharon I."/>
            <person name="Castelle C.J."/>
            <person name="Probst A.J."/>
            <person name="Thomas B.C."/>
            <person name="Singh A."/>
            <person name="Wilkins M.J."/>
            <person name="Karaoz U."/>
            <person name="Brodie E.L."/>
            <person name="Williams K.H."/>
            <person name="Hubbard S.S."/>
            <person name="Banfield J.F."/>
        </authorList>
    </citation>
    <scope>NUCLEOTIDE SEQUENCE [LARGE SCALE GENOMIC DNA]</scope>
</reference>
<sequence>MAEANRTVRLKVDGWSNPRFGRIESNLISFEVMWLGCACSTCFARLDAVKNRMRGSEVKWQVREIPMPERAGIPSATLVVEPKEMPERVDSYLSDLLGLQIREIA</sequence>
<proteinExistence type="predicted"/>